<reference evidence="2" key="2">
    <citation type="submission" date="2025-08" db="UniProtKB">
        <authorList>
            <consortium name="RefSeq"/>
        </authorList>
    </citation>
    <scope>IDENTIFICATION</scope>
    <source>
        <tissue evidence="2">Leaf</tissue>
    </source>
</reference>
<gene>
    <name evidence="2" type="primary">LOC107764544</name>
</gene>
<dbReference type="Proteomes" id="UP000790787">
    <property type="component" value="Chromosome 21"/>
</dbReference>
<proteinExistence type="predicted"/>
<organism evidence="1 2">
    <name type="scientific">Nicotiana tabacum</name>
    <name type="common">Common tobacco</name>
    <dbReference type="NCBI Taxonomy" id="4097"/>
    <lineage>
        <taxon>Eukaryota</taxon>
        <taxon>Viridiplantae</taxon>
        <taxon>Streptophyta</taxon>
        <taxon>Embryophyta</taxon>
        <taxon>Tracheophyta</taxon>
        <taxon>Spermatophyta</taxon>
        <taxon>Magnoliopsida</taxon>
        <taxon>eudicotyledons</taxon>
        <taxon>Gunneridae</taxon>
        <taxon>Pentapetalae</taxon>
        <taxon>asterids</taxon>
        <taxon>lamiids</taxon>
        <taxon>Solanales</taxon>
        <taxon>Solanaceae</taxon>
        <taxon>Nicotianoideae</taxon>
        <taxon>Nicotianeae</taxon>
        <taxon>Nicotiana</taxon>
    </lineage>
</organism>
<protein>
    <submittedName>
        <fullName evidence="2">Uncharacterized protein LOC107764544</fullName>
    </submittedName>
</protein>
<evidence type="ECO:0000313" key="2">
    <source>
        <dbReference type="RefSeq" id="XP_075098296.1"/>
    </source>
</evidence>
<name>A0AC58TM47_TOBAC</name>
<dbReference type="RefSeq" id="XP_075098296.1">
    <property type="nucleotide sequence ID" value="XM_075242195.1"/>
</dbReference>
<sequence length="424" mass="47134">MADPTGTMYHERYKLMIRVQPNTFPSRIPVNVNDLPDYDVADYQYMPVEAFGRAYLEAYGLENFNGGTSVQYQGRRERAGLGDDFSSETESTPRQYQGPALQRHNTLEHGGRISRSHSTADFQRPNTLEHGGRMSRSHSTADFQRPNTLEHGGRMSRSHSTAAFQRPNTLKHGGRMSRSRSTADVQRLNTLEHVGRMSRSNSTTAVQIPASSRYCRSNEHDSGRGRRRSFTGDTSETELSIAIQDSSETANADGRVHDISTNRRVVSDVTETNDEDFVIPSFEPLAKDSEPASRYLQSASQASRNSQLQEFSFHPLVVPHANSQPRPLSDALPKNYMASRLSGKQSKTTMPSSSSPARPAPHLRHAWSMTNSAFVSARSSSVHESSSYSVGSSRNRYHSNRNSRSTSAPNLVESRSVDSSKETS</sequence>
<evidence type="ECO:0000313" key="1">
    <source>
        <dbReference type="Proteomes" id="UP000790787"/>
    </source>
</evidence>
<keyword evidence="1" id="KW-1185">Reference proteome</keyword>
<accession>A0AC58TM47</accession>
<reference evidence="1" key="1">
    <citation type="journal article" date="2014" name="Nat. Commun.">
        <title>The tobacco genome sequence and its comparison with those of tomato and potato.</title>
        <authorList>
            <person name="Sierro N."/>
            <person name="Battey J.N."/>
            <person name="Ouadi S."/>
            <person name="Bakaher N."/>
            <person name="Bovet L."/>
            <person name="Willig A."/>
            <person name="Goepfert S."/>
            <person name="Peitsch M.C."/>
            <person name="Ivanov N.V."/>
        </authorList>
    </citation>
    <scope>NUCLEOTIDE SEQUENCE [LARGE SCALE GENOMIC DNA]</scope>
</reference>